<dbReference type="Proteomes" id="UP001207830">
    <property type="component" value="Unassembled WGS sequence"/>
</dbReference>
<comment type="caution">
    <text evidence="2">The sequence shown here is derived from an EMBL/GenBank/DDBJ whole genome shotgun (WGS) entry which is preliminary data.</text>
</comment>
<dbReference type="RefSeq" id="WP_267804462.1">
    <property type="nucleotide sequence ID" value="NZ_JANIGP010000015.1"/>
</dbReference>
<dbReference type="EMBL" id="JANIGP010000015">
    <property type="protein sequence ID" value="MCY0110300.1"/>
    <property type="molecule type" value="Genomic_DNA"/>
</dbReference>
<evidence type="ECO:0008006" key="4">
    <source>
        <dbReference type="Google" id="ProtNLM"/>
    </source>
</evidence>
<keyword evidence="1" id="KW-1133">Transmembrane helix</keyword>
<evidence type="ECO:0000256" key="1">
    <source>
        <dbReference type="SAM" id="Phobius"/>
    </source>
</evidence>
<feature type="transmembrane region" description="Helical" evidence="1">
    <location>
        <begin position="166"/>
        <end position="190"/>
    </location>
</feature>
<accession>A0ABT3YXQ9</accession>
<proteinExistence type="predicted"/>
<feature type="transmembrane region" description="Helical" evidence="1">
    <location>
        <begin position="20"/>
        <end position="42"/>
    </location>
</feature>
<gene>
    <name evidence="2" type="ORF">NQF78_18530</name>
</gene>
<keyword evidence="1" id="KW-0812">Transmembrane</keyword>
<sequence length="191" mass="22053">MSENVYAPPEANLLNEDVQAAGFYVVARWKFILLSVLSFGLYFYYWSYKNWSLYKQRTQEELWPVARGIFYIFFVHRLYRHADKIIHDSGRKSSWDLEQWATVFVVLTLLAVVLDKLSSHFEGLLYLSLFATALLPLRAYVASEGQQLINLAANDPQGLGNNRLNAWNFLIIVPGIALWALVLIGAWSFFH</sequence>
<evidence type="ECO:0000313" key="2">
    <source>
        <dbReference type="EMBL" id="MCY0110300.1"/>
    </source>
</evidence>
<evidence type="ECO:0000313" key="3">
    <source>
        <dbReference type="Proteomes" id="UP001207830"/>
    </source>
</evidence>
<keyword evidence="1" id="KW-0472">Membrane</keyword>
<name>A0ABT3YXQ9_9PSED</name>
<keyword evidence="3" id="KW-1185">Reference proteome</keyword>
<protein>
    <recommendedName>
        <fullName evidence="4">MFS transporter permease</fullName>
    </recommendedName>
</protein>
<organism evidence="2 3">
    <name type="scientific">Pseudomonas monsensis</name>
    <dbReference type="NCBI Taxonomy" id="2745509"/>
    <lineage>
        <taxon>Bacteria</taxon>
        <taxon>Pseudomonadati</taxon>
        <taxon>Pseudomonadota</taxon>
        <taxon>Gammaproteobacteria</taxon>
        <taxon>Pseudomonadales</taxon>
        <taxon>Pseudomonadaceae</taxon>
        <taxon>Pseudomonas</taxon>
    </lineage>
</organism>
<reference evidence="2 3" key="1">
    <citation type="submission" date="2022-07" db="EMBL/GenBank/DDBJ databases">
        <title>Characterization of plant growth promoting rhizobacteria (PGPR) for use as bioinoculants in agriculture.</title>
        <authorList>
            <person name="Hassen A.I."/>
            <person name="Pierneef R."/>
        </authorList>
    </citation>
    <scope>NUCLEOTIDE SEQUENCE [LARGE SCALE GENOMIC DNA]</scope>
    <source>
        <strain evidence="2 3">SARCC-3054</strain>
    </source>
</reference>